<reference evidence="9 10" key="1">
    <citation type="submission" date="2016-10" db="EMBL/GenBank/DDBJ databases">
        <authorList>
            <person name="de Groot N.N."/>
        </authorList>
    </citation>
    <scope>NUCLEOTIDE SEQUENCE [LARGE SCALE GENOMIC DNA]</scope>
    <source>
        <strain evidence="9 10">CGMCC 4.2023</strain>
    </source>
</reference>
<evidence type="ECO:0000256" key="1">
    <source>
        <dbReference type="ARBA" id="ARBA00004141"/>
    </source>
</evidence>
<dbReference type="Proteomes" id="UP000236754">
    <property type="component" value="Unassembled WGS sequence"/>
</dbReference>
<keyword evidence="6 7" id="KW-0472">Membrane</keyword>
<evidence type="ECO:0000313" key="9">
    <source>
        <dbReference type="EMBL" id="SEG36499.1"/>
    </source>
</evidence>
<dbReference type="Pfam" id="PF00999">
    <property type="entry name" value="Na_H_Exchanger"/>
    <property type="match status" value="1"/>
</dbReference>
<dbReference type="Gene3D" id="1.20.1530.20">
    <property type="match status" value="1"/>
</dbReference>
<feature type="transmembrane region" description="Helical" evidence="7">
    <location>
        <begin position="176"/>
        <end position="198"/>
    </location>
</feature>
<feature type="transmembrane region" description="Helical" evidence="7">
    <location>
        <begin position="104"/>
        <end position="127"/>
    </location>
</feature>
<keyword evidence="2" id="KW-0813">Transport</keyword>
<evidence type="ECO:0000256" key="5">
    <source>
        <dbReference type="ARBA" id="ARBA00023065"/>
    </source>
</evidence>
<feature type="transmembrane region" description="Helical" evidence="7">
    <location>
        <begin position="42"/>
        <end position="61"/>
    </location>
</feature>
<keyword evidence="4 7" id="KW-1133">Transmembrane helix</keyword>
<feature type="domain" description="Cation/H+ exchanger transmembrane" evidence="8">
    <location>
        <begin position="21"/>
        <end position="407"/>
    </location>
</feature>
<dbReference type="InterPro" id="IPR050794">
    <property type="entry name" value="CPA2_transporter"/>
</dbReference>
<comment type="subcellular location">
    <subcellularLocation>
        <location evidence="1">Membrane</location>
        <topology evidence="1">Multi-pass membrane protein</topology>
    </subcellularLocation>
</comment>
<dbReference type="OrthoDB" id="9793589at2"/>
<evidence type="ECO:0000256" key="6">
    <source>
        <dbReference type="ARBA" id="ARBA00023136"/>
    </source>
</evidence>
<dbReference type="PANTHER" id="PTHR32468:SF0">
    <property type="entry name" value="K(+)_H(+) ANTIPORTER 1"/>
    <property type="match status" value="1"/>
</dbReference>
<dbReference type="InterPro" id="IPR038770">
    <property type="entry name" value="Na+/solute_symporter_sf"/>
</dbReference>
<dbReference type="InterPro" id="IPR006153">
    <property type="entry name" value="Cation/H_exchanger_TM"/>
</dbReference>
<keyword evidence="10" id="KW-1185">Reference proteome</keyword>
<feature type="transmembrane region" description="Helical" evidence="7">
    <location>
        <begin position="73"/>
        <end position="92"/>
    </location>
</feature>
<evidence type="ECO:0000256" key="3">
    <source>
        <dbReference type="ARBA" id="ARBA00022692"/>
    </source>
</evidence>
<dbReference type="GO" id="GO:0015297">
    <property type="term" value="F:antiporter activity"/>
    <property type="evidence" value="ECO:0007669"/>
    <property type="project" value="InterPro"/>
</dbReference>
<dbReference type="GO" id="GO:0016020">
    <property type="term" value="C:membrane"/>
    <property type="evidence" value="ECO:0007669"/>
    <property type="project" value="UniProtKB-SubCell"/>
</dbReference>
<proteinExistence type="predicted"/>
<evidence type="ECO:0000256" key="4">
    <source>
        <dbReference type="ARBA" id="ARBA00022989"/>
    </source>
</evidence>
<dbReference type="RefSeq" id="WP_103885785.1">
    <property type="nucleotide sequence ID" value="NZ_FNVU01000004.1"/>
</dbReference>
<evidence type="ECO:0000256" key="7">
    <source>
        <dbReference type="SAM" id="Phobius"/>
    </source>
</evidence>
<feature type="transmembrane region" description="Helical" evidence="7">
    <location>
        <begin position="389"/>
        <end position="409"/>
    </location>
</feature>
<feature type="transmembrane region" description="Helical" evidence="7">
    <location>
        <begin position="12"/>
        <end position="30"/>
    </location>
</feature>
<feature type="transmembrane region" description="Helical" evidence="7">
    <location>
        <begin position="142"/>
        <end position="164"/>
    </location>
</feature>
<keyword evidence="5" id="KW-0406">Ion transport</keyword>
<protein>
    <submittedName>
        <fullName evidence="9">Transporter, CPA2 family</fullName>
    </submittedName>
</protein>
<evidence type="ECO:0000259" key="8">
    <source>
        <dbReference type="Pfam" id="PF00999"/>
    </source>
</evidence>
<feature type="transmembrane region" description="Helical" evidence="7">
    <location>
        <begin position="367"/>
        <end position="383"/>
    </location>
</feature>
<name>A0A1H5ZJ75_9ACTN</name>
<sequence length="427" mass="44485">MAQNPTQLLAEAMADVAAVLIFSAALAPVFRRLRQPQVIAEILAGIALGPSLLGLLPGNLPARLFPVAGRTDLSAIAQVGILLFMFLIGWQMSPGEIRRSRNSVVGVSLSSIALPFAAGIGLATWLYHDHTTVAGHHVGETAFTLFVGTAMAITAFPVLARIILEHRLQATRVGTLALASAAVGDVLAWCMLSVISAVAASSGSGSLLRIVGWSALYVAVLALVVRPLLKLLVDRMSSDGDVSPLLLGILAGGAFVAGYVTNQIGLDAIFGAFSFGLVMPREAGYGLQARVREPMEHITTLLLPVFFVSTGLSVDVTQLGGGGWLQLAAIAAVACAGKLIGATGAARLSGLSWRDSRTVGFLMNTRGLTELIILNAGVTMGVLDHRMFTMMVIMALVTTAMAGPFVPRLPEPEPAARRLPSPVGQGG</sequence>
<organism evidence="9 10">
    <name type="scientific">Actinacidiphila yanglinensis</name>
    <dbReference type="NCBI Taxonomy" id="310779"/>
    <lineage>
        <taxon>Bacteria</taxon>
        <taxon>Bacillati</taxon>
        <taxon>Actinomycetota</taxon>
        <taxon>Actinomycetes</taxon>
        <taxon>Kitasatosporales</taxon>
        <taxon>Streptomycetaceae</taxon>
        <taxon>Actinacidiphila</taxon>
    </lineage>
</organism>
<evidence type="ECO:0000313" key="10">
    <source>
        <dbReference type="Proteomes" id="UP000236754"/>
    </source>
</evidence>
<dbReference type="GO" id="GO:1902600">
    <property type="term" value="P:proton transmembrane transport"/>
    <property type="evidence" value="ECO:0007669"/>
    <property type="project" value="InterPro"/>
</dbReference>
<dbReference type="PANTHER" id="PTHR32468">
    <property type="entry name" value="CATION/H + ANTIPORTER"/>
    <property type="match status" value="1"/>
</dbReference>
<dbReference type="AlphaFoldDB" id="A0A1H5ZJ75"/>
<dbReference type="EMBL" id="FNVU01000004">
    <property type="protein sequence ID" value="SEG36499.1"/>
    <property type="molecule type" value="Genomic_DNA"/>
</dbReference>
<keyword evidence="3 7" id="KW-0812">Transmembrane</keyword>
<feature type="transmembrane region" description="Helical" evidence="7">
    <location>
        <begin position="210"/>
        <end position="233"/>
    </location>
</feature>
<evidence type="ECO:0000256" key="2">
    <source>
        <dbReference type="ARBA" id="ARBA00022448"/>
    </source>
</evidence>
<feature type="transmembrane region" description="Helical" evidence="7">
    <location>
        <begin position="245"/>
        <end position="262"/>
    </location>
</feature>
<gene>
    <name evidence="9" type="ORF">SAMN05216223_104545</name>
</gene>
<accession>A0A1H5ZJ75</accession>
<feature type="transmembrane region" description="Helical" evidence="7">
    <location>
        <begin position="324"/>
        <end position="346"/>
    </location>
</feature>